<protein>
    <submittedName>
        <fullName evidence="1">Uncharacterized protein</fullName>
    </submittedName>
</protein>
<dbReference type="EMBL" id="JNHN01000176">
    <property type="protein sequence ID" value="KDS49502.1"/>
    <property type="molecule type" value="Genomic_DNA"/>
</dbReference>
<gene>
    <name evidence="1" type="ORF">M094_1930</name>
</gene>
<proteinExistence type="predicted"/>
<comment type="caution">
    <text evidence="1">The sequence shown here is derived from an EMBL/GenBank/DDBJ whole genome shotgun (WGS) entry which is preliminary data.</text>
</comment>
<dbReference type="Proteomes" id="UP000028013">
    <property type="component" value="Unassembled WGS sequence"/>
</dbReference>
<evidence type="ECO:0000313" key="2">
    <source>
        <dbReference type="Proteomes" id="UP000028013"/>
    </source>
</evidence>
<name>A0A078RX19_BACUN</name>
<sequence>MEVSTDSIESEKVRRPCRFGQNLPLQVKSIQPENLFPFTSVQWRPTAAETSD</sequence>
<reference evidence="1 2" key="1">
    <citation type="submission" date="2014-04" db="EMBL/GenBank/DDBJ databases">
        <authorList>
            <person name="Sears C."/>
            <person name="Carroll K."/>
            <person name="Sack B.R."/>
            <person name="Qadri F."/>
            <person name="Myers L.L."/>
            <person name="Chung G.-T."/>
            <person name="Escheverria P."/>
            <person name="Fraser C.M."/>
            <person name="Sadzewicz L."/>
            <person name="Shefchek K.A."/>
            <person name="Tallon L."/>
            <person name="Das S.P."/>
            <person name="Daugherty S."/>
            <person name="Mongodin E.F."/>
        </authorList>
    </citation>
    <scope>NUCLEOTIDE SEQUENCE [LARGE SCALE GENOMIC DNA]</scope>
    <source>
        <strain evidence="1 2">3978 T3 ii</strain>
    </source>
</reference>
<evidence type="ECO:0000313" key="1">
    <source>
        <dbReference type="EMBL" id="KDS49502.1"/>
    </source>
</evidence>
<dbReference type="AlphaFoldDB" id="A0A078RX19"/>
<accession>A0A078RX19</accession>
<organism evidence="1 2">
    <name type="scientific">Bacteroides uniformis str. 3978 T3 ii</name>
    <dbReference type="NCBI Taxonomy" id="1339349"/>
    <lineage>
        <taxon>Bacteria</taxon>
        <taxon>Pseudomonadati</taxon>
        <taxon>Bacteroidota</taxon>
        <taxon>Bacteroidia</taxon>
        <taxon>Bacteroidales</taxon>
        <taxon>Bacteroidaceae</taxon>
        <taxon>Bacteroides</taxon>
    </lineage>
</organism>